<dbReference type="RefSeq" id="WP_146997514.1">
    <property type="nucleotide sequence ID" value="NZ_AP019840.1"/>
</dbReference>
<keyword evidence="1" id="KW-0175">Coiled coil</keyword>
<reference evidence="2 3" key="1">
    <citation type="submission" date="2019-07" db="EMBL/GenBank/DDBJ databases">
        <title>Complete Genome Sequence of Leptotrichia trevisanii Strain JMUB3935.</title>
        <authorList>
            <person name="Watanabe S."/>
            <person name="Cui L."/>
        </authorList>
    </citation>
    <scope>NUCLEOTIDE SEQUENCE [LARGE SCALE GENOMIC DNA]</scope>
    <source>
        <strain evidence="2 3">JMUB3935</strain>
    </source>
</reference>
<name>A0A510KRS7_9FUSO</name>
<accession>A0A510KRS7</accession>
<evidence type="ECO:0000313" key="3">
    <source>
        <dbReference type="Proteomes" id="UP000321378"/>
    </source>
</evidence>
<gene>
    <name evidence="2" type="ORF">JMUB3935_2378</name>
</gene>
<evidence type="ECO:0000256" key="1">
    <source>
        <dbReference type="SAM" id="Coils"/>
    </source>
</evidence>
<evidence type="ECO:0000313" key="2">
    <source>
        <dbReference type="EMBL" id="BBM53391.1"/>
    </source>
</evidence>
<organism evidence="2 3">
    <name type="scientific">Leptotrichia trevisanii</name>
    <dbReference type="NCBI Taxonomy" id="109328"/>
    <lineage>
        <taxon>Bacteria</taxon>
        <taxon>Fusobacteriati</taxon>
        <taxon>Fusobacteriota</taxon>
        <taxon>Fusobacteriia</taxon>
        <taxon>Fusobacteriales</taxon>
        <taxon>Leptotrichiaceae</taxon>
        <taxon>Leptotrichia</taxon>
    </lineage>
</organism>
<feature type="coiled-coil region" evidence="1">
    <location>
        <begin position="52"/>
        <end position="93"/>
    </location>
</feature>
<protein>
    <submittedName>
        <fullName evidence="2">Uncharacterized protein</fullName>
    </submittedName>
</protein>
<sequence length="158" mass="19134">MNSFIEQMLKSINIIGLFSFIYTVWKNIQQTKLEKKTYWYRERIIKMILPFMDDLENELDNFIKSRNNENTKRSELNKQIKVLKERFRQLRKKILVIKVFDKQNKDTILKDIEKIIENGENKFFNLTNDISTEASIDFCNELVIKIYTYEQSGYKIKN</sequence>
<proteinExistence type="predicted"/>
<dbReference type="AlphaFoldDB" id="A0A510KRS7"/>
<dbReference type="Proteomes" id="UP000321378">
    <property type="component" value="Chromosome"/>
</dbReference>
<dbReference type="EMBL" id="AP019840">
    <property type="protein sequence ID" value="BBM53391.1"/>
    <property type="molecule type" value="Genomic_DNA"/>
</dbReference>